<sequence>MRAKVCDGVLEAHVENFFELVKLAQYFHQGPSAWYFRGHADESWKLETTLERFEKTLSNYVRGTNKTLISEFKKLLRGNGIIPRIDLSTNEELYAWGQHYGLPTPLLDWSESFFIALFFAVADAPPRDAKNSAIWGIQTSAKEVMTKFNESNREKINSDPDEFPEFKFLEAGTDANTRLISQAGLFVQKPNGLDIEDIIKKSSPGNSTLPVLAKITFPTQEREHMINNLFAMNINWATIYRGAEGAAMHSKMKLQMLDLKVKKMGKERTLEHAGANIFTE</sequence>
<comment type="caution">
    <text evidence="2">The sequence shown here is derived from an EMBL/GenBank/DDBJ whole genome shotgun (WGS) entry which is preliminary data.</text>
</comment>
<dbReference type="Pfam" id="PF08867">
    <property type="entry name" value="FRG"/>
    <property type="match status" value="1"/>
</dbReference>
<protein>
    <recommendedName>
        <fullName evidence="1">FRG domain-containing protein</fullName>
    </recommendedName>
</protein>
<accession>A0ABU1PHY7</accession>
<feature type="domain" description="FRG" evidence="1">
    <location>
        <begin position="30"/>
        <end position="135"/>
    </location>
</feature>
<gene>
    <name evidence="2" type="ORF">J2W50_003778</name>
</gene>
<organism evidence="2 3">
    <name type="scientific">Herbaspirillum frisingense</name>
    <dbReference type="NCBI Taxonomy" id="92645"/>
    <lineage>
        <taxon>Bacteria</taxon>
        <taxon>Pseudomonadati</taxon>
        <taxon>Pseudomonadota</taxon>
        <taxon>Betaproteobacteria</taxon>
        <taxon>Burkholderiales</taxon>
        <taxon>Oxalobacteraceae</taxon>
        <taxon>Herbaspirillum</taxon>
    </lineage>
</organism>
<keyword evidence="3" id="KW-1185">Reference proteome</keyword>
<reference evidence="2 3" key="1">
    <citation type="submission" date="2023-07" db="EMBL/GenBank/DDBJ databases">
        <title>Sorghum-associated microbial communities from plants grown in Nebraska, USA.</title>
        <authorList>
            <person name="Schachtman D."/>
        </authorList>
    </citation>
    <scope>NUCLEOTIDE SEQUENCE [LARGE SCALE GENOMIC DNA]</scope>
    <source>
        <strain evidence="2 3">596</strain>
    </source>
</reference>
<dbReference type="RefSeq" id="WP_310011437.1">
    <property type="nucleotide sequence ID" value="NZ_JAVDSJ010000005.1"/>
</dbReference>
<evidence type="ECO:0000313" key="2">
    <source>
        <dbReference type="EMBL" id="MDR6585560.1"/>
    </source>
</evidence>
<name>A0ABU1PHY7_9BURK</name>
<dbReference type="EMBL" id="JAVDSJ010000005">
    <property type="protein sequence ID" value="MDR6585560.1"/>
    <property type="molecule type" value="Genomic_DNA"/>
</dbReference>
<evidence type="ECO:0000259" key="1">
    <source>
        <dbReference type="SMART" id="SM00901"/>
    </source>
</evidence>
<dbReference type="Proteomes" id="UP001260715">
    <property type="component" value="Unassembled WGS sequence"/>
</dbReference>
<dbReference type="InterPro" id="IPR014966">
    <property type="entry name" value="FRG-dom"/>
</dbReference>
<dbReference type="SMART" id="SM00901">
    <property type="entry name" value="FRG"/>
    <property type="match status" value="1"/>
</dbReference>
<proteinExistence type="predicted"/>
<evidence type="ECO:0000313" key="3">
    <source>
        <dbReference type="Proteomes" id="UP001260715"/>
    </source>
</evidence>